<dbReference type="PROSITE" id="PS00194">
    <property type="entry name" value="THIOREDOXIN_1"/>
    <property type="match status" value="1"/>
</dbReference>
<dbReference type="InterPro" id="IPR036249">
    <property type="entry name" value="Thioredoxin-like_sf"/>
</dbReference>
<evidence type="ECO:0000256" key="2">
    <source>
        <dbReference type="ARBA" id="ARBA00022692"/>
    </source>
</evidence>
<accession>A0A0C9MI30</accession>
<evidence type="ECO:0000313" key="9">
    <source>
        <dbReference type="EMBL" id="GAN01613.1"/>
    </source>
</evidence>
<dbReference type="Pfam" id="PF00085">
    <property type="entry name" value="Thioredoxin"/>
    <property type="match status" value="2"/>
</dbReference>
<evidence type="ECO:0000256" key="1">
    <source>
        <dbReference type="ARBA" id="ARBA00004389"/>
    </source>
</evidence>
<reference evidence="9" key="1">
    <citation type="submission" date="2014-09" db="EMBL/GenBank/DDBJ databases">
        <title>Draft genome sequence of an oleaginous Mucoromycotina fungus Mucor ambiguus NBRC6742.</title>
        <authorList>
            <person name="Takeda I."/>
            <person name="Yamane N."/>
            <person name="Morita T."/>
            <person name="Tamano K."/>
            <person name="Machida M."/>
            <person name="Baker S."/>
            <person name="Koike H."/>
        </authorList>
    </citation>
    <scope>NUCLEOTIDE SEQUENCE</scope>
    <source>
        <strain evidence="9">NBRC 6742</strain>
    </source>
</reference>
<dbReference type="PROSITE" id="PS51352">
    <property type="entry name" value="THIOREDOXIN_2"/>
    <property type="match status" value="1"/>
</dbReference>
<comment type="function">
    <text evidence="5">Probable disulfide isomerase, which participates in the folding of proteins containing disulfide bonds. May act as a dithiol oxidase. Acts as a regulator of endoplasmic reticulum-mitochondria contact sites via its ability to regulate redox signals.</text>
</comment>
<keyword evidence="10" id="KW-1185">Reference proteome</keyword>
<dbReference type="InterPro" id="IPR013766">
    <property type="entry name" value="Thioredoxin_domain"/>
</dbReference>
<keyword evidence="3 6" id="KW-1133">Transmembrane helix</keyword>
<evidence type="ECO:0000256" key="3">
    <source>
        <dbReference type="ARBA" id="ARBA00022989"/>
    </source>
</evidence>
<feature type="signal peptide" evidence="7">
    <location>
        <begin position="1"/>
        <end position="19"/>
    </location>
</feature>
<dbReference type="AlphaFoldDB" id="A0A0C9MI30"/>
<protein>
    <submittedName>
        <fullName evidence="9">Thioredoxin-domain-containing protein</fullName>
    </submittedName>
</protein>
<feature type="domain" description="Thioredoxin" evidence="8">
    <location>
        <begin position="100"/>
        <end position="258"/>
    </location>
</feature>
<proteinExistence type="predicted"/>
<dbReference type="InterPro" id="IPR017937">
    <property type="entry name" value="Thioredoxin_CS"/>
</dbReference>
<dbReference type="EMBL" id="DF836298">
    <property type="protein sequence ID" value="GAN01613.1"/>
    <property type="molecule type" value="Genomic_DNA"/>
</dbReference>
<dbReference type="GO" id="GO:0005789">
    <property type="term" value="C:endoplasmic reticulum membrane"/>
    <property type="evidence" value="ECO:0007669"/>
    <property type="project" value="UniProtKB-SubCell"/>
</dbReference>
<dbReference type="PANTHER" id="PTHR46426">
    <property type="entry name" value="PROTEIN DISULFIDE-ISOMERASE TMX3"/>
    <property type="match status" value="1"/>
</dbReference>
<dbReference type="PANTHER" id="PTHR46426:SF1">
    <property type="entry name" value="PROTEIN DISULFIDE-ISOMERASE TMX3"/>
    <property type="match status" value="1"/>
</dbReference>
<evidence type="ECO:0000313" key="10">
    <source>
        <dbReference type="Proteomes" id="UP000053815"/>
    </source>
</evidence>
<comment type="subcellular location">
    <subcellularLocation>
        <location evidence="1">Endoplasmic reticulum membrane</location>
        <topology evidence="1">Single-pass membrane protein</topology>
    </subcellularLocation>
</comment>
<feature type="transmembrane region" description="Helical" evidence="6">
    <location>
        <begin position="480"/>
        <end position="498"/>
    </location>
</feature>
<keyword evidence="7" id="KW-0732">Signal</keyword>
<dbReference type="Proteomes" id="UP000053815">
    <property type="component" value="Unassembled WGS sequence"/>
</dbReference>
<dbReference type="OrthoDB" id="427280at2759"/>
<dbReference type="InterPro" id="IPR052250">
    <property type="entry name" value="PDI_TMX3"/>
</dbReference>
<evidence type="ECO:0000256" key="7">
    <source>
        <dbReference type="SAM" id="SignalP"/>
    </source>
</evidence>
<organism evidence="9">
    <name type="scientific">Mucor ambiguus</name>
    <dbReference type="NCBI Taxonomy" id="91626"/>
    <lineage>
        <taxon>Eukaryota</taxon>
        <taxon>Fungi</taxon>
        <taxon>Fungi incertae sedis</taxon>
        <taxon>Mucoromycota</taxon>
        <taxon>Mucoromycotina</taxon>
        <taxon>Mucoromycetes</taxon>
        <taxon>Mucorales</taxon>
        <taxon>Mucorineae</taxon>
        <taxon>Mucoraceae</taxon>
        <taxon>Mucor</taxon>
    </lineage>
</organism>
<keyword evidence="4 6" id="KW-0472">Membrane</keyword>
<sequence length="551" mass="62268">MVRLLTLAATAILAATAHAKNLNDVDPKAVTSFKDGAFVVEYYSPDCAHCTAFESKWDQLADDHQSIATFARVNCANHKKFCTDMGISRIPTLQSNYNGGEWKQYVGDFSVDTVDKFIRDSGIKRNEHGKNVELTESSQLKTIIDSKEPWFVKFYAPWCTHCKHLAPTWEKLAKKLQGKVNVAEVNCEDNKALCQEYKIAGLPTLNYFVHGAALKYTGERKLEKLLDYALDMSGSPVHNVDTDSDLETLLKANDVNLVYVRNAKKDDHQLPLLEKFAPEFMEHIPFYTTSDHKTAMRFNLKESDLPAAVIVKDGNYHVFNDADIQNIVPWIHKERHPLVTRVLPHNSNAILKGKQVVVLGITKPDDSDSEFKLREMAKIYRDEHSGKDITFALLDGELWGNYIYRAFGVHSNKLPAVIVLDPGNQVYYDSHANKDKFVFNNPDDILKSIKNLEELTGISTAASKTMGALDRFFISFGDHWILWTTVLFGALTGIYWLLVRDEPTPITPAEIRAQAKKEVEQRNQEKKLQEVNTSKTTAVVEKTTAVVEKDN</sequence>
<gene>
    <name evidence="9" type="ORF">MAM1_0009c01047</name>
</gene>
<name>A0A0C9MI30_9FUNG</name>
<feature type="chain" id="PRO_5002215365" evidence="7">
    <location>
        <begin position="20"/>
        <end position="551"/>
    </location>
</feature>
<dbReference type="CDD" id="cd02961">
    <property type="entry name" value="PDI_a_family"/>
    <property type="match status" value="2"/>
</dbReference>
<dbReference type="Gene3D" id="3.40.30.10">
    <property type="entry name" value="Glutaredoxin"/>
    <property type="match status" value="4"/>
</dbReference>
<dbReference type="SUPFAM" id="SSF52833">
    <property type="entry name" value="Thioredoxin-like"/>
    <property type="match status" value="4"/>
</dbReference>
<evidence type="ECO:0000259" key="8">
    <source>
        <dbReference type="PROSITE" id="PS51352"/>
    </source>
</evidence>
<dbReference type="STRING" id="91626.A0A0C9MI30"/>
<evidence type="ECO:0000256" key="4">
    <source>
        <dbReference type="ARBA" id="ARBA00023136"/>
    </source>
</evidence>
<evidence type="ECO:0000256" key="5">
    <source>
        <dbReference type="ARBA" id="ARBA00045246"/>
    </source>
</evidence>
<dbReference type="Pfam" id="PF13848">
    <property type="entry name" value="Thioredoxin_6"/>
    <property type="match status" value="1"/>
</dbReference>
<evidence type="ECO:0000256" key="6">
    <source>
        <dbReference type="SAM" id="Phobius"/>
    </source>
</evidence>
<keyword evidence="2 6" id="KW-0812">Transmembrane</keyword>